<feature type="binding site" evidence="5">
    <location>
        <begin position="306"/>
        <end position="307"/>
    </location>
    <ligand>
        <name>FMN</name>
        <dbReference type="ChEBI" id="CHEBI:58210"/>
    </ligand>
</feature>
<feature type="binding site" evidence="5">
    <location>
        <begin position="88"/>
        <end position="90"/>
    </location>
    <ligand>
        <name>FMN</name>
        <dbReference type="ChEBI" id="CHEBI:58210"/>
    </ligand>
</feature>
<evidence type="ECO:0000313" key="7">
    <source>
        <dbReference type="EMBL" id="BCB91335.1"/>
    </source>
</evidence>
<dbReference type="PROSITE" id="PS51349">
    <property type="entry name" value="FMN_HYDROXY_ACID_DH_2"/>
    <property type="match status" value="1"/>
</dbReference>
<dbReference type="InterPro" id="IPR013785">
    <property type="entry name" value="Aldolase_TIM"/>
</dbReference>
<comment type="similarity">
    <text evidence="3">Belongs to the FMN-dependent alpha-hydroxy acid dehydrogenase family.</text>
</comment>
<name>A0A6F8YYT8_9ACTN</name>
<feature type="binding site" evidence="5">
    <location>
        <position position="175"/>
    </location>
    <ligand>
        <name>glyoxylate</name>
        <dbReference type="ChEBI" id="CHEBI:36655"/>
    </ligand>
</feature>
<dbReference type="RefSeq" id="WP_173164294.1">
    <property type="nucleotide sequence ID" value="NZ_AP022871.1"/>
</dbReference>
<sequence length="353" mass="37185">MTEQPLTERPLDGVRTIDQVLARARALASPHAYRWAEAAAGEGRTRDRNRDALTRLAVVPRLLAGLDSVSTGTSLLGVDLDLPVVLAPVGSTALHHPDGAVAAAEGARRAGTVAFCGFMATAPWADVAAVDPGRQFFQLYPLGDRAWLSEVVDRVEAAGFAGICLTADSPVAARRDSLIESGTDWRLEREDLTVNLAGLGRHERQRRRFGWADLEWLCARTRLPVALKGVLRGADADRGVGCGAAAIWVSNHGGRTVDHGPATIEVLPEVVEAVAGRAQVVVDGGFTRGVEVAKALALGARAVAVGRLHLWGLTIGGAAGVALVLDILRRELSDTMAFLGAATPADLDPGHVR</sequence>
<feature type="binding site" evidence="5">
    <location>
        <position position="255"/>
    </location>
    <ligand>
        <name>glyoxylate</name>
        <dbReference type="ChEBI" id="CHEBI:36655"/>
    </ligand>
</feature>
<proteinExistence type="inferred from homology"/>
<accession>A0A6F8YYT8</accession>
<dbReference type="PANTHER" id="PTHR10578:SF149">
    <property type="entry name" value="2-HYDROXYACID OXIDASE 2"/>
    <property type="match status" value="1"/>
</dbReference>
<reference evidence="7 8" key="1">
    <citation type="submission" date="2020-03" db="EMBL/GenBank/DDBJ databases">
        <title>Whole genome shotgun sequence of Phytohabitans suffuscus NBRC 105367.</title>
        <authorList>
            <person name="Komaki H."/>
            <person name="Tamura T."/>
        </authorList>
    </citation>
    <scope>NUCLEOTIDE SEQUENCE [LARGE SCALE GENOMIC DNA]</scope>
    <source>
        <strain evidence="7 8">NBRC 105367</strain>
    </source>
</reference>
<evidence type="ECO:0000313" key="8">
    <source>
        <dbReference type="Proteomes" id="UP000503011"/>
    </source>
</evidence>
<feature type="domain" description="FMN hydroxy acid dehydrogenase" evidence="6">
    <location>
        <begin position="9"/>
        <end position="353"/>
    </location>
</feature>
<dbReference type="Pfam" id="PF01070">
    <property type="entry name" value="FMN_dh"/>
    <property type="match status" value="1"/>
</dbReference>
<dbReference type="AlphaFoldDB" id="A0A6F8YYT8"/>
<evidence type="ECO:0000256" key="2">
    <source>
        <dbReference type="ARBA" id="ARBA00023002"/>
    </source>
</evidence>
<evidence type="ECO:0000256" key="1">
    <source>
        <dbReference type="ARBA" id="ARBA00001917"/>
    </source>
</evidence>
<dbReference type="Proteomes" id="UP000503011">
    <property type="component" value="Chromosome"/>
</dbReference>
<evidence type="ECO:0000259" key="6">
    <source>
        <dbReference type="PROSITE" id="PS51349"/>
    </source>
</evidence>
<feature type="binding site" evidence="5">
    <location>
        <position position="140"/>
    </location>
    <ligand>
        <name>glyoxylate</name>
        <dbReference type="ChEBI" id="CHEBI:36655"/>
    </ligand>
</feature>
<dbReference type="PIRSF" id="PIRSF000138">
    <property type="entry name" value="Al-hdrx_acd_dh"/>
    <property type="match status" value="1"/>
</dbReference>
<dbReference type="InterPro" id="IPR012133">
    <property type="entry name" value="Alpha-hydoxy_acid_DH_FMN"/>
</dbReference>
<dbReference type="GO" id="GO:0016491">
    <property type="term" value="F:oxidoreductase activity"/>
    <property type="evidence" value="ECO:0007669"/>
    <property type="project" value="UniProtKB-KW"/>
</dbReference>
<dbReference type="InterPro" id="IPR037396">
    <property type="entry name" value="FMN_HAD"/>
</dbReference>
<keyword evidence="2" id="KW-0560">Oxidoreductase</keyword>
<evidence type="ECO:0000256" key="3">
    <source>
        <dbReference type="ARBA" id="ARBA00024042"/>
    </source>
</evidence>
<dbReference type="SUPFAM" id="SSF51395">
    <property type="entry name" value="FMN-linked oxidoreductases"/>
    <property type="match status" value="1"/>
</dbReference>
<organism evidence="7 8">
    <name type="scientific">Phytohabitans suffuscus</name>
    <dbReference type="NCBI Taxonomy" id="624315"/>
    <lineage>
        <taxon>Bacteria</taxon>
        <taxon>Bacillati</taxon>
        <taxon>Actinomycetota</taxon>
        <taxon>Actinomycetes</taxon>
        <taxon>Micromonosporales</taxon>
        <taxon>Micromonosporaceae</taxon>
    </lineage>
</organism>
<dbReference type="KEGG" id="psuu:Psuf_086480"/>
<protein>
    <submittedName>
        <fullName evidence="7">Alpha-hydroxy-acid oxidizing enzyme</fullName>
    </submittedName>
</protein>
<gene>
    <name evidence="7" type="ORF">Psuf_086480</name>
</gene>
<dbReference type="Gene3D" id="3.20.20.70">
    <property type="entry name" value="Aldolase class I"/>
    <property type="match status" value="1"/>
</dbReference>
<dbReference type="EMBL" id="AP022871">
    <property type="protein sequence ID" value="BCB91335.1"/>
    <property type="molecule type" value="Genomic_DNA"/>
</dbReference>
<keyword evidence="8" id="KW-1185">Reference proteome</keyword>
<feature type="binding site" evidence="5">
    <location>
        <position position="228"/>
    </location>
    <ligand>
        <name>FMN</name>
        <dbReference type="ChEBI" id="CHEBI:58210"/>
    </ligand>
</feature>
<evidence type="ECO:0000256" key="5">
    <source>
        <dbReference type="PIRSR" id="PIRSR000138-2"/>
    </source>
</evidence>
<feature type="active site" description="Proton acceptor" evidence="4">
    <location>
        <position position="252"/>
    </location>
</feature>
<reference evidence="7 8" key="2">
    <citation type="submission" date="2020-03" db="EMBL/GenBank/DDBJ databases">
        <authorList>
            <person name="Ichikawa N."/>
            <person name="Kimura A."/>
            <person name="Kitahashi Y."/>
            <person name="Uohara A."/>
        </authorList>
    </citation>
    <scope>NUCLEOTIDE SEQUENCE [LARGE SCALE GENOMIC DNA]</scope>
    <source>
        <strain evidence="7 8">NBRC 105367</strain>
    </source>
</reference>
<dbReference type="PANTHER" id="PTHR10578">
    <property type="entry name" value="S -2-HYDROXY-ACID OXIDASE-RELATED"/>
    <property type="match status" value="1"/>
</dbReference>
<dbReference type="CDD" id="cd02809">
    <property type="entry name" value="alpha_hydroxyacid_oxid_FMN"/>
    <property type="match status" value="1"/>
</dbReference>
<keyword evidence="5" id="KW-0288">FMN</keyword>
<feature type="binding site" evidence="5">
    <location>
        <position position="166"/>
    </location>
    <ligand>
        <name>FMN</name>
        <dbReference type="ChEBI" id="CHEBI:58210"/>
    </ligand>
</feature>
<feature type="binding site" evidence="5">
    <location>
        <position position="250"/>
    </location>
    <ligand>
        <name>FMN</name>
        <dbReference type="ChEBI" id="CHEBI:58210"/>
    </ligand>
</feature>
<keyword evidence="5" id="KW-0285">Flavoprotein</keyword>
<feature type="binding site" evidence="5">
    <location>
        <position position="138"/>
    </location>
    <ligand>
        <name>FMN</name>
        <dbReference type="ChEBI" id="CHEBI:58210"/>
    </ligand>
</feature>
<dbReference type="InterPro" id="IPR000262">
    <property type="entry name" value="FMN-dep_DH"/>
</dbReference>
<comment type="cofactor">
    <cofactor evidence="1">
        <name>FMN</name>
        <dbReference type="ChEBI" id="CHEBI:58210"/>
    </cofactor>
</comment>
<dbReference type="GO" id="GO:0010181">
    <property type="term" value="F:FMN binding"/>
    <property type="evidence" value="ECO:0007669"/>
    <property type="project" value="InterPro"/>
</dbReference>
<feature type="binding site" evidence="5">
    <location>
        <position position="252"/>
    </location>
    <ligand>
        <name>glyoxylate</name>
        <dbReference type="ChEBI" id="CHEBI:36655"/>
    </ligand>
</feature>
<evidence type="ECO:0000256" key="4">
    <source>
        <dbReference type="PIRSR" id="PIRSR000138-1"/>
    </source>
</evidence>